<evidence type="ECO:0000313" key="5">
    <source>
        <dbReference type="EMBL" id="AWT26265.1"/>
    </source>
</evidence>
<dbReference type="EMBL" id="CP024988">
    <property type="protein sequence ID" value="AWT26265.1"/>
    <property type="molecule type" value="Genomic_DNA"/>
</dbReference>
<dbReference type="InterPro" id="IPR029069">
    <property type="entry name" value="HotDog_dom_sf"/>
</dbReference>
<protein>
    <submittedName>
        <fullName evidence="5">Esterase</fullName>
        <ecNumber evidence="5">3.1.2.-</ecNumber>
    </submittedName>
</protein>
<keyword evidence="2 5" id="KW-0378">Hydrolase</keyword>
<dbReference type="NCBIfam" id="TIGR00369">
    <property type="entry name" value="unchar_dom_1"/>
    <property type="match status" value="1"/>
</dbReference>
<name>A0A2Z3YMQ1_9CORY</name>
<feature type="compositionally biased region" description="Polar residues" evidence="3">
    <location>
        <begin position="11"/>
        <end position="25"/>
    </location>
</feature>
<dbReference type="GO" id="GO:0005829">
    <property type="term" value="C:cytosol"/>
    <property type="evidence" value="ECO:0007669"/>
    <property type="project" value="TreeGrafter"/>
</dbReference>
<accession>A0A2Z3YMQ1</accession>
<dbReference type="STRING" id="1737425.GCA_900049755_01922"/>
<dbReference type="Pfam" id="PF03061">
    <property type="entry name" value="4HBT"/>
    <property type="match status" value="1"/>
</dbReference>
<dbReference type="PANTHER" id="PTHR43240:SF5">
    <property type="entry name" value="1,4-DIHYDROXY-2-NAPHTHOYL-COA THIOESTERASE 1"/>
    <property type="match status" value="1"/>
</dbReference>
<evidence type="ECO:0000259" key="4">
    <source>
        <dbReference type="Pfam" id="PF03061"/>
    </source>
</evidence>
<feature type="region of interest" description="Disordered" evidence="3">
    <location>
        <begin position="1"/>
        <end position="25"/>
    </location>
</feature>
<evidence type="ECO:0000256" key="2">
    <source>
        <dbReference type="ARBA" id="ARBA00022801"/>
    </source>
</evidence>
<sequence length="189" mass="19603">MTGFNGDAAQPGQTGQAQDATVQDATVQDGTKDALTRMTGLLAKVKSGGLTEAETAELAVILGGRVGGLDSTLGVRYISFLPEMVLELTVTRDHVQPWGITNGGVYASLGESAGSFAGFIAAGGHSSVMGVTNSTNFLRPSVPGDVIRSTAHAVHTGRTSQLWRIDHVNATSGKLLATTELRTVVAPRR</sequence>
<dbReference type="InterPro" id="IPR006683">
    <property type="entry name" value="Thioestr_dom"/>
</dbReference>
<gene>
    <name evidence="5" type="ORF">Csp1_14760</name>
</gene>
<feature type="domain" description="Thioesterase" evidence="4">
    <location>
        <begin position="99"/>
        <end position="171"/>
    </location>
</feature>
<dbReference type="EC" id="3.1.2.-" evidence="5"/>
<dbReference type="OrthoDB" id="9798208at2"/>
<dbReference type="KEGG" id="cpre:Csp1_14760"/>
<dbReference type="PANTHER" id="PTHR43240">
    <property type="entry name" value="1,4-DIHYDROXY-2-NAPHTHOYL-COA THIOESTERASE 1"/>
    <property type="match status" value="1"/>
</dbReference>
<dbReference type="AlphaFoldDB" id="A0A2Z3YMQ1"/>
<dbReference type="SUPFAM" id="SSF54637">
    <property type="entry name" value="Thioesterase/thiol ester dehydrase-isomerase"/>
    <property type="match status" value="1"/>
</dbReference>
<dbReference type="InterPro" id="IPR003736">
    <property type="entry name" value="PAAI_dom"/>
</dbReference>
<keyword evidence="6" id="KW-1185">Reference proteome</keyword>
<evidence type="ECO:0000256" key="3">
    <source>
        <dbReference type="SAM" id="MobiDB-lite"/>
    </source>
</evidence>
<organism evidence="5 6">
    <name type="scientific">Corynebacterium provencense</name>
    <dbReference type="NCBI Taxonomy" id="1737425"/>
    <lineage>
        <taxon>Bacteria</taxon>
        <taxon>Bacillati</taxon>
        <taxon>Actinomycetota</taxon>
        <taxon>Actinomycetes</taxon>
        <taxon>Mycobacteriales</taxon>
        <taxon>Corynebacteriaceae</taxon>
        <taxon>Corynebacterium</taxon>
    </lineage>
</organism>
<dbReference type="GO" id="GO:0061522">
    <property type="term" value="F:1,4-dihydroxy-2-naphthoyl-CoA thioesterase activity"/>
    <property type="evidence" value="ECO:0007669"/>
    <property type="project" value="TreeGrafter"/>
</dbReference>
<comment type="similarity">
    <text evidence="1">Belongs to the thioesterase PaaI family.</text>
</comment>
<evidence type="ECO:0000313" key="6">
    <source>
        <dbReference type="Proteomes" id="UP000247696"/>
    </source>
</evidence>
<evidence type="ECO:0000256" key="1">
    <source>
        <dbReference type="ARBA" id="ARBA00008324"/>
    </source>
</evidence>
<reference evidence="6" key="1">
    <citation type="submission" date="2017-11" db="EMBL/GenBank/DDBJ databases">
        <title>Otitis media/interna in a cat caused by the recently described species Corynebacterium provencense.</title>
        <authorList>
            <person name="Kittl S."/>
            <person name="Brodard I."/>
            <person name="Rychener L."/>
            <person name="Jores J."/>
            <person name="Roosje P."/>
            <person name="Gobeli Brawand S."/>
        </authorList>
    </citation>
    <scope>NUCLEOTIDE SEQUENCE [LARGE SCALE GENOMIC DNA]</scope>
    <source>
        <strain evidence="6">17KM38</strain>
    </source>
</reference>
<dbReference type="Gene3D" id="3.10.129.10">
    <property type="entry name" value="Hotdog Thioesterase"/>
    <property type="match status" value="1"/>
</dbReference>
<proteinExistence type="inferred from homology"/>
<dbReference type="CDD" id="cd03443">
    <property type="entry name" value="PaaI_thioesterase"/>
    <property type="match status" value="1"/>
</dbReference>
<dbReference type="Proteomes" id="UP000247696">
    <property type="component" value="Chromosome"/>
</dbReference>
<dbReference type="RefSeq" id="WP_110481452.1">
    <property type="nucleotide sequence ID" value="NZ_CP024988.1"/>
</dbReference>